<gene>
    <name evidence="1" type="ORF">HYY65_14845</name>
</gene>
<sequence length="238" mass="27991">MIKVGCCGFGETQRKYFEEFPVIEIQITFYQPPRLETARGWREKAPENFEFTLKAWQLITHEFSSPTYRRLTEKIPQASLERCGSFKPTREVLRAWERTEEIVRVLKSKVIVFQCPASFKPTAENKQNLMSFFQTVSRTDLLFAWEPRGDWKPEEVRTLCEELNLIHCVDPFKGTATWGKIRYFRLHGVTGYRYQFTDEDLQNLRALCAGPGDVYCLFNNVTMLEDARRFLRLSSELC</sequence>
<dbReference type="Proteomes" id="UP000741360">
    <property type="component" value="Unassembled WGS sequence"/>
</dbReference>
<dbReference type="Pfam" id="PF01904">
    <property type="entry name" value="DUF72"/>
    <property type="match status" value="1"/>
</dbReference>
<protein>
    <submittedName>
        <fullName evidence="1">DUF72 domain-containing protein</fullName>
    </submittedName>
</protein>
<proteinExistence type="predicted"/>
<dbReference type="PANTHER" id="PTHR30348:SF4">
    <property type="entry name" value="DUF72 DOMAIN-CONTAINING PROTEIN"/>
    <property type="match status" value="1"/>
</dbReference>
<accession>A0A932GS85</accession>
<comment type="caution">
    <text evidence="1">The sequence shown here is derived from an EMBL/GenBank/DDBJ whole genome shotgun (WGS) entry which is preliminary data.</text>
</comment>
<dbReference type="EMBL" id="JACPSX010000287">
    <property type="protein sequence ID" value="MBI3016302.1"/>
    <property type="molecule type" value="Genomic_DNA"/>
</dbReference>
<dbReference type="InterPro" id="IPR036520">
    <property type="entry name" value="UPF0759_sf"/>
</dbReference>
<organism evidence="1 2">
    <name type="scientific">Tectimicrobiota bacterium</name>
    <dbReference type="NCBI Taxonomy" id="2528274"/>
    <lineage>
        <taxon>Bacteria</taxon>
        <taxon>Pseudomonadati</taxon>
        <taxon>Nitrospinota/Tectimicrobiota group</taxon>
        <taxon>Candidatus Tectimicrobiota</taxon>
    </lineage>
</organism>
<dbReference type="Gene3D" id="3.20.20.410">
    <property type="entry name" value="Protein of unknown function UPF0759"/>
    <property type="match status" value="1"/>
</dbReference>
<name>A0A932GS85_UNCTE</name>
<reference evidence="1" key="1">
    <citation type="submission" date="2020-07" db="EMBL/GenBank/DDBJ databases">
        <title>Huge and variable diversity of episymbiotic CPR bacteria and DPANN archaea in groundwater ecosystems.</title>
        <authorList>
            <person name="He C.Y."/>
            <person name="Keren R."/>
            <person name="Whittaker M."/>
            <person name="Farag I.F."/>
            <person name="Doudna J."/>
            <person name="Cate J.H.D."/>
            <person name="Banfield J.F."/>
        </authorList>
    </citation>
    <scope>NUCLEOTIDE SEQUENCE</scope>
    <source>
        <strain evidence="1">NC_groundwater_717_Ag_S-0.2um_59_8</strain>
    </source>
</reference>
<dbReference type="InterPro" id="IPR002763">
    <property type="entry name" value="DUF72"/>
</dbReference>
<dbReference type="AlphaFoldDB" id="A0A932GS85"/>
<evidence type="ECO:0000313" key="2">
    <source>
        <dbReference type="Proteomes" id="UP000741360"/>
    </source>
</evidence>
<dbReference type="PANTHER" id="PTHR30348">
    <property type="entry name" value="UNCHARACTERIZED PROTEIN YECE"/>
    <property type="match status" value="1"/>
</dbReference>
<evidence type="ECO:0000313" key="1">
    <source>
        <dbReference type="EMBL" id="MBI3016302.1"/>
    </source>
</evidence>
<dbReference type="SUPFAM" id="SSF117396">
    <property type="entry name" value="TM1631-like"/>
    <property type="match status" value="1"/>
</dbReference>